<dbReference type="OrthoDB" id="3215846at2"/>
<reference evidence="3 4" key="1">
    <citation type="submission" date="2018-10" db="EMBL/GenBank/DDBJ databases">
        <title>Isolation from cow dung.</title>
        <authorList>
            <person name="Ling L."/>
        </authorList>
    </citation>
    <scope>NUCLEOTIDE SEQUENCE [LARGE SCALE GENOMIC DNA]</scope>
    <source>
        <strain evidence="3 4">NEAU-LL90</strain>
    </source>
</reference>
<dbReference type="Pfam" id="PF11209">
    <property type="entry name" value="LmeA"/>
    <property type="match status" value="1"/>
</dbReference>
<dbReference type="EMBL" id="RFFH01000013">
    <property type="protein sequence ID" value="RMI29725.1"/>
    <property type="molecule type" value="Genomic_DNA"/>
</dbReference>
<protein>
    <submittedName>
        <fullName evidence="3">DUF2993 domain-containing protein</fullName>
    </submittedName>
</protein>
<keyword evidence="4" id="KW-1185">Reference proteome</keyword>
<evidence type="ECO:0000256" key="1">
    <source>
        <dbReference type="SAM" id="MobiDB-lite"/>
    </source>
</evidence>
<sequence>MVAGDPAGRTKPRFTRRTVLIALLLVVGLAVVSDFTAAAFTEYRMSRALRVDTQLDADPGVTVEDGWRSFLVQALGDRFKKVRIGARMMRPDIPGQIALEADLYGVHLSWRDLNSGNIRAVPVDRVVSTMTIQPTELSRIFGIADLSVNTPAGDKSDGSGGSGGSGTTTSGPLVLTGSIPLEGETKPTTTVSVYADLLLDGDQVRIVATGQADAADKHQKAVTVPPAEEPNVFARFTRTIDTRNMPFGVRPETVRARGGDITVTGNADHTTVDLNRFARS</sequence>
<keyword evidence="2" id="KW-1133">Transmembrane helix</keyword>
<organism evidence="3 4">
    <name type="scientific">Nocardia stercoris</name>
    <dbReference type="NCBI Taxonomy" id="2483361"/>
    <lineage>
        <taxon>Bacteria</taxon>
        <taxon>Bacillati</taxon>
        <taxon>Actinomycetota</taxon>
        <taxon>Actinomycetes</taxon>
        <taxon>Mycobacteriales</taxon>
        <taxon>Nocardiaceae</taxon>
        <taxon>Nocardia</taxon>
    </lineage>
</organism>
<evidence type="ECO:0000256" key="2">
    <source>
        <dbReference type="SAM" id="Phobius"/>
    </source>
</evidence>
<feature type="transmembrane region" description="Helical" evidence="2">
    <location>
        <begin position="20"/>
        <end position="40"/>
    </location>
</feature>
<proteinExistence type="predicted"/>
<accession>A0A3M2L1P7</accession>
<feature type="region of interest" description="Disordered" evidence="1">
    <location>
        <begin position="152"/>
        <end position="183"/>
    </location>
</feature>
<keyword evidence="2" id="KW-0812">Transmembrane</keyword>
<name>A0A3M2L1P7_9NOCA</name>
<dbReference type="InterPro" id="IPR021373">
    <property type="entry name" value="DUF2993"/>
</dbReference>
<evidence type="ECO:0000313" key="4">
    <source>
        <dbReference type="Proteomes" id="UP000279275"/>
    </source>
</evidence>
<evidence type="ECO:0000313" key="3">
    <source>
        <dbReference type="EMBL" id="RMI29725.1"/>
    </source>
</evidence>
<dbReference type="Proteomes" id="UP000279275">
    <property type="component" value="Unassembled WGS sequence"/>
</dbReference>
<gene>
    <name evidence="3" type="ORF">EBN03_24715</name>
</gene>
<dbReference type="AlphaFoldDB" id="A0A3M2L1P7"/>
<keyword evidence="2" id="KW-0472">Membrane</keyword>
<comment type="caution">
    <text evidence="3">The sequence shown here is derived from an EMBL/GenBank/DDBJ whole genome shotgun (WGS) entry which is preliminary data.</text>
</comment>